<dbReference type="InterPro" id="IPR042000">
    <property type="entry name" value="Sortase_D_2"/>
</dbReference>
<protein>
    <submittedName>
        <fullName evidence="2">Class D sortase</fullName>
    </submittedName>
</protein>
<dbReference type="Gene3D" id="2.40.260.10">
    <property type="entry name" value="Sortase"/>
    <property type="match status" value="1"/>
</dbReference>
<sequence>MRKKISTILILVGILMIVIPQGLKYYSRQVENKSIQKFKSELQDKSESQDEVEDNYKPGDEIAIMRVKSVGLETVIVEGTDTKYLKYYACHFEGTAMPGENGNFSVAGHSSYLYNQVFNELHKVKINDKIEIENTKGIFKYNITEIFDTEAENTFVLDQDTSKKEITLVTCTDGGKKRLIIKGEIEE</sequence>
<comment type="caution">
    <text evidence="2">The sequence shown here is derived from an EMBL/GenBank/DDBJ whole genome shotgun (WGS) entry which is preliminary data.</text>
</comment>
<dbReference type="InterPro" id="IPR023365">
    <property type="entry name" value="Sortase_dom-sf"/>
</dbReference>
<dbReference type="InterPro" id="IPR005754">
    <property type="entry name" value="Sortase"/>
</dbReference>
<keyword evidence="1" id="KW-0378">Hydrolase</keyword>
<evidence type="ECO:0000256" key="1">
    <source>
        <dbReference type="ARBA" id="ARBA00022801"/>
    </source>
</evidence>
<dbReference type="NCBIfam" id="TIGR01076">
    <property type="entry name" value="sortase_fam"/>
    <property type="match status" value="1"/>
</dbReference>
<dbReference type="Proteomes" id="UP001299409">
    <property type="component" value="Unassembled WGS sequence"/>
</dbReference>
<keyword evidence="3" id="KW-1185">Reference proteome</keyword>
<evidence type="ECO:0000313" key="2">
    <source>
        <dbReference type="EMBL" id="MCB5445575.1"/>
    </source>
</evidence>
<dbReference type="Pfam" id="PF04203">
    <property type="entry name" value="Sortase"/>
    <property type="match status" value="1"/>
</dbReference>
<reference evidence="2 3" key="1">
    <citation type="submission" date="2021-10" db="EMBL/GenBank/DDBJ databases">
        <title>Collection of gut derived symbiotic bacterial strains cultured from healthy donors.</title>
        <authorList>
            <person name="Lin H."/>
            <person name="Littmann E."/>
            <person name="Claire K."/>
            <person name="Pamer E."/>
        </authorList>
    </citation>
    <scope>NUCLEOTIDE SEQUENCE [LARGE SCALE GENOMIC DNA]</scope>
    <source>
        <strain evidence="2 3">MSK.17.68</strain>
    </source>
</reference>
<dbReference type="RefSeq" id="WP_034725052.1">
    <property type="nucleotide sequence ID" value="NZ_BAABYO010000001.1"/>
</dbReference>
<dbReference type="CDD" id="cd06166">
    <property type="entry name" value="Sortase_D_2"/>
    <property type="match status" value="1"/>
</dbReference>
<dbReference type="SUPFAM" id="SSF63817">
    <property type="entry name" value="Sortase"/>
    <property type="match status" value="1"/>
</dbReference>
<proteinExistence type="predicted"/>
<evidence type="ECO:0000313" key="3">
    <source>
        <dbReference type="Proteomes" id="UP001299409"/>
    </source>
</evidence>
<name>A0ABS8CWF9_9FIRM</name>
<accession>A0ABS8CWF9</accession>
<dbReference type="EMBL" id="JAJBMB010000004">
    <property type="protein sequence ID" value="MCB5445575.1"/>
    <property type="molecule type" value="Genomic_DNA"/>
</dbReference>
<organism evidence="2 3">
    <name type="scientific">Intestinibacter bartlettii</name>
    <dbReference type="NCBI Taxonomy" id="261299"/>
    <lineage>
        <taxon>Bacteria</taxon>
        <taxon>Bacillati</taxon>
        <taxon>Bacillota</taxon>
        <taxon>Clostridia</taxon>
        <taxon>Peptostreptococcales</taxon>
        <taxon>Peptostreptococcaceae</taxon>
        <taxon>Intestinibacter</taxon>
    </lineage>
</organism>
<gene>
    <name evidence="2" type="ORF">LIP50_05080</name>
</gene>